<keyword evidence="1" id="KW-0479">Metal-binding</keyword>
<feature type="compositionally biased region" description="Basic and acidic residues" evidence="2">
    <location>
        <begin position="93"/>
        <end position="106"/>
    </location>
</feature>
<organism evidence="4 5">
    <name type="scientific">Plectus sambesii</name>
    <dbReference type="NCBI Taxonomy" id="2011161"/>
    <lineage>
        <taxon>Eukaryota</taxon>
        <taxon>Metazoa</taxon>
        <taxon>Ecdysozoa</taxon>
        <taxon>Nematoda</taxon>
        <taxon>Chromadorea</taxon>
        <taxon>Plectida</taxon>
        <taxon>Plectina</taxon>
        <taxon>Plectoidea</taxon>
        <taxon>Plectidae</taxon>
        <taxon>Plectus</taxon>
    </lineage>
</organism>
<reference evidence="5" key="1">
    <citation type="submission" date="2022-11" db="UniProtKB">
        <authorList>
            <consortium name="WormBaseParasite"/>
        </authorList>
    </citation>
    <scope>IDENTIFICATION</scope>
</reference>
<name>A0A914USQ5_9BILA</name>
<dbReference type="Pfam" id="PF12874">
    <property type="entry name" value="zf-met"/>
    <property type="match status" value="2"/>
</dbReference>
<dbReference type="InterPro" id="IPR036236">
    <property type="entry name" value="Znf_C2H2_sf"/>
</dbReference>
<dbReference type="Proteomes" id="UP000887566">
    <property type="component" value="Unplaced"/>
</dbReference>
<evidence type="ECO:0000313" key="4">
    <source>
        <dbReference type="Proteomes" id="UP000887566"/>
    </source>
</evidence>
<dbReference type="SMART" id="SM00451">
    <property type="entry name" value="ZnF_U1"/>
    <property type="match status" value="4"/>
</dbReference>
<keyword evidence="1" id="KW-0862">Zinc</keyword>
<accession>A0A914USQ5</accession>
<protein>
    <submittedName>
        <fullName evidence="5">C2H2-type domain-containing protein</fullName>
    </submittedName>
</protein>
<feature type="compositionally biased region" description="Low complexity" evidence="2">
    <location>
        <begin position="65"/>
        <end position="84"/>
    </location>
</feature>
<dbReference type="PROSITE" id="PS00028">
    <property type="entry name" value="ZINC_FINGER_C2H2_1"/>
    <property type="match status" value="1"/>
</dbReference>
<feature type="compositionally biased region" description="Polar residues" evidence="2">
    <location>
        <begin position="108"/>
        <end position="126"/>
    </location>
</feature>
<dbReference type="InterPro" id="IPR003604">
    <property type="entry name" value="Matrin/U1-like-C_Znf_C2H2"/>
</dbReference>
<evidence type="ECO:0000256" key="1">
    <source>
        <dbReference type="PROSITE-ProRule" id="PRU00042"/>
    </source>
</evidence>
<sequence>MNQPAASMEGYDARTMGFFDDDGNYWEPEACSSAADSEEIPNQFARDRRYTMEENSFASRTHLDSFGSTSRLSSSASSRQQTHQSWRRTGLLDSHEPARRPIEASDPRNGQFSVLNPENSRMSSRTLLAPPLGVNRGGRLSEDGNLYGHFAQRPYGALPREPLLDDSGNFNVASAIRIFGSQPPKGFTMESYQRPVNAAGSDSAPMQNRLNSNLFACTSERPPLLSVAQHEVAGERGILPKEIAQFDVIEGEPFFKQTFDLSYSLAVFDKAYENALWDYDPKYTWDYLPATKRGTMCEAMDFTVNKDYLEEEFEWKKFAVVREKHWREDFIPKVLEEKRLRDAGLLPDKKPSQTSDEAICDFMLEKLTWTDDTCVVEYCSICDVEFRAVMPSIQHYESSSHDRAVKHFIVNEMLAYQQVTPEQLRTPWLEIMLNRIIKKIKVKPEIWYCNACNVAISSMLTAQQHLKGTSHRRKLNGLPPVQKLPFHLRNQYQDVCVLCSVTLCDETAIEAHITSGHHIAAVRAAARSNTPVPPGPSGWIRDQHSSGEGELGFFGNRVPHGSALSGYGPGITGATSGYGPGITGAVSGYGPGINGAVSGFGPGINGAVSGYDPGITGAVSGFGPGITGAGPPIGPLYHPFTSPPTSFFQGGTAHMQLGDATHPSYSAHYSSPHQTAFQPPPPPPQSRLEQMRQIKNEFACELCKKTFVDESLLKLHFDSFQHHLRATRTAKTDRTASASRGRGGARPSPKLPGLLEYDYPNRTVPSVGFVPHRPVNKYPDFS</sequence>
<evidence type="ECO:0000256" key="2">
    <source>
        <dbReference type="SAM" id="MobiDB-lite"/>
    </source>
</evidence>
<dbReference type="PANTHER" id="PTHR46786:SF1">
    <property type="entry name" value="ZINC FINGER MATRIN-TYPE PROTEIN 3"/>
    <property type="match status" value="1"/>
</dbReference>
<evidence type="ECO:0000313" key="5">
    <source>
        <dbReference type="WBParaSite" id="PSAMB.scaffold1221size34151.g11769.t1"/>
    </source>
</evidence>
<evidence type="ECO:0000259" key="3">
    <source>
        <dbReference type="PROSITE" id="PS50157"/>
    </source>
</evidence>
<feature type="region of interest" description="Disordered" evidence="2">
    <location>
        <begin position="667"/>
        <end position="687"/>
    </location>
</feature>
<dbReference type="WBParaSite" id="PSAMB.scaffold1221size34151.g11769.t1">
    <property type="protein sequence ID" value="PSAMB.scaffold1221size34151.g11769.t1"/>
    <property type="gene ID" value="PSAMB.scaffold1221size34151.g11769"/>
</dbReference>
<dbReference type="SUPFAM" id="SSF57667">
    <property type="entry name" value="beta-beta-alpha zinc fingers"/>
    <property type="match status" value="2"/>
</dbReference>
<dbReference type="GO" id="GO:0003676">
    <property type="term" value="F:nucleic acid binding"/>
    <property type="evidence" value="ECO:0007669"/>
    <property type="project" value="InterPro"/>
</dbReference>
<dbReference type="InterPro" id="IPR052644">
    <property type="entry name" value="ZMAT3"/>
</dbReference>
<dbReference type="PANTHER" id="PTHR46786">
    <property type="entry name" value="ZINC FINGER MATRIN-TYPE PROTEIN 3"/>
    <property type="match status" value="1"/>
</dbReference>
<dbReference type="Gene3D" id="3.30.160.60">
    <property type="entry name" value="Classic Zinc Finger"/>
    <property type="match status" value="1"/>
</dbReference>
<dbReference type="InterPro" id="IPR013087">
    <property type="entry name" value="Znf_C2H2_type"/>
</dbReference>
<dbReference type="PROSITE" id="PS50157">
    <property type="entry name" value="ZINC_FINGER_C2H2_2"/>
    <property type="match status" value="1"/>
</dbReference>
<feature type="region of interest" description="Disordered" evidence="2">
    <location>
        <begin position="61"/>
        <end position="136"/>
    </location>
</feature>
<proteinExistence type="predicted"/>
<dbReference type="SMART" id="SM00355">
    <property type="entry name" value="ZnF_C2H2"/>
    <property type="match status" value="4"/>
</dbReference>
<feature type="domain" description="C2H2-type" evidence="3">
    <location>
        <begin position="698"/>
        <end position="722"/>
    </location>
</feature>
<dbReference type="AlphaFoldDB" id="A0A914USQ5"/>
<dbReference type="GO" id="GO:0008270">
    <property type="term" value="F:zinc ion binding"/>
    <property type="evidence" value="ECO:0007669"/>
    <property type="project" value="UniProtKB-KW"/>
</dbReference>
<keyword evidence="1" id="KW-0863">Zinc-finger</keyword>
<feature type="region of interest" description="Disordered" evidence="2">
    <location>
        <begin position="727"/>
        <end position="755"/>
    </location>
</feature>
<keyword evidence="4" id="KW-1185">Reference proteome</keyword>